<dbReference type="EMBL" id="CP041692">
    <property type="protein sequence ID" value="QDP96665.1"/>
    <property type="molecule type" value="Genomic_DNA"/>
</dbReference>
<dbReference type="Pfam" id="PF01547">
    <property type="entry name" value="SBP_bac_1"/>
    <property type="match status" value="1"/>
</dbReference>
<dbReference type="KEGG" id="mik:FOE78_12755"/>
<gene>
    <name evidence="1" type="ORF">FOE78_12755</name>
</gene>
<accession>A0A516PZQ1</accession>
<keyword evidence="2" id="KW-1185">Reference proteome</keyword>
<reference evidence="1 2" key="1">
    <citation type="submission" date="2019-07" db="EMBL/GenBank/DDBJ databases">
        <title>Microlunatus dokdonensis sp. nov. isolated from the rhizospheric soil of the wild plant Elymus tsukushiensis.</title>
        <authorList>
            <person name="Ghim S.-Y."/>
            <person name="Hwang Y.-J."/>
            <person name="Son J.-S."/>
            <person name="Shin J.-H."/>
        </authorList>
    </citation>
    <scope>NUCLEOTIDE SEQUENCE [LARGE SCALE GENOMIC DNA]</scope>
    <source>
        <strain evidence="1 2">KUDC0627</strain>
    </source>
</reference>
<organism evidence="1 2">
    <name type="scientific">Microlunatus elymi</name>
    <dbReference type="NCBI Taxonomy" id="2596828"/>
    <lineage>
        <taxon>Bacteria</taxon>
        <taxon>Bacillati</taxon>
        <taxon>Actinomycetota</taxon>
        <taxon>Actinomycetes</taxon>
        <taxon>Propionibacteriales</taxon>
        <taxon>Propionibacteriaceae</taxon>
        <taxon>Microlunatus</taxon>
    </lineage>
</organism>
<sequence>MVSEAGTSTRLSRRGLFRGGLGIAAGIGLAGGLSGCGSALSAGLAGTQLAPGTIMYWNLFGGGDGVRMVDMENAYQASKGSAPLQAATFAWGNPYYTKVTLATEGGAPPDVAISHLTREKNLAEAGLLEPITDDMLASVGLSASDFNQKAWENQKVGRNTYALPLDTHPFVLYYNIDVCKKAGLIGSNGRLVPIHGTAEWESALTAAKKATGAFGCTVSTVGDTATSWRWFQTLYSQRDGNTPWLADGGTKLTYNKELTLDTLAYIQKLTKTGLMPATTDYAGAQTLMFTGKSAFYLEGEWEITTAEAVKGLKFSMEPIPTLFDKPACQADSHTFVLPRKNRSPEQLKTTLEFVRFLLGQSMTWAEGGHIPAYLPIKDSQAYRNLKPQSFYAPAADFAVYDAPAWYSGSGSNFENVVGAQIGLVQQGLATPKAALASIHQQLSVYADTPSPL</sequence>
<dbReference type="RefSeq" id="WP_143986627.1">
    <property type="nucleotide sequence ID" value="NZ_CP041692.1"/>
</dbReference>
<proteinExistence type="predicted"/>
<evidence type="ECO:0000313" key="1">
    <source>
        <dbReference type="EMBL" id="QDP96665.1"/>
    </source>
</evidence>
<dbReference type="InterPro" id="IPR050490">
    <property type="entry name" value="Bact_solute-bd_prot1"/>
</dbReference>
<dbReference type="Proteomes" id="UP000319263">
    <property type="component" value="Chromosome"/>
</dbReference>
<dbReference type="OrthoDB" id="4393730at2"/>
<protein>
    <submittedName>
        <fullName evidence="1">Extracellular solute-binding protein</fullName>
    </submittedName>
</protein>
<dbReference type="Gene3D" id="3.40.190.10">
    <property type="entry name" value="Periplasmic binding protein-like II"/>
    <property type="match status" value="1"/>
</dbReference>
<dbReference type="InterPro" id="IPR006059">
    <property type="entry name" value="SBP"/>
</dbReference>
<evidence type="ECO:0000313" key="2">
    <source>
        <dbReference type="Proteomes" id="UP000319263"/>
    </source>
</evidence>
<dbReference type="PANTHER" id="PTHR43649">
    <property type="entry name" value="ARABINOSE-BINDING PROTEIN-RELATED"/>
    <property type="match status" value="1"/>
</dbReference>
<name>A0A516PZQ1_9ACTN</name>
<dbReference type="AlphaFoldDB" id="A0A516PZQ1"/>
<dbReference type="SUPFAM" id="SSF53850">
    <property type="entry name" value="Periplasmic binding protein-like II"/>
    <property type="match status" value="1"/>
</dbReference>
<dbReference type="PANTHER" id="PTHR43649:SF14">
    <property type="entry name" value="BLR3389 PROTEIN"/>
    <property type="match status" value="1"/>
</dbReference>